<reference evidence="3" key="2">
    <citation type="submission" date="2016-01" db="EMBL/GenBank/DDBJ databases">
        <authorList>
            <person name="Poehlein A."/>
            <person name="Schlien K."/>
            <person name="Gottschalk G."/>
            <person name="Buckel W."/>
            <person name="Daniel R."/>
        </authorList>
    </citation>
    <scope>NUCLEOTIDE SEQUENCE [LARGE SCALE GENOMIC DNA]</scope>
    <source>
        <strain evidence="3">X2</strain>
    </source>
</reference>
<proteinExistence type="predicted"/>
<evidence type="ECO:0000313" key="3">
    <source>
        <dbReference type="Proteomes" id="UP000068026"/>
    </source>
</evidence>
<evidence type="ECO:0000313" key="2">
    <source>
        <dbReference type="EMBL" id="SHE60703.1"/>
    </source>
</evidence>
<dbReference type="AlphaFoldDB" id="A0A0X1U7U0"/>
<evidence type="ECO:0000313" key="1">
    <source>
        <dbReference type="EMBL" id="AMJ40992.1"/>
    </source>
</evidence>
<dbReference type="SUPFAM" id="SSF69279">
    <property type="entry name" value="Phage tail proteins"/>
    <property type="match status" value="1"/>
</dbReference>
<reference evidence="1 3" key="1">
    <citation type="journal article" date="2016" name="Genome Announc.">
        <title>Complete Genome Sequence of the Amino Acid-Fermenting Clostridium propionicum X2 (DSM 1682).</title>
        <authorList>
            <person name="Poehlein A."/>
            <person name="Schlien K."/>
            <person name="Chowdhury N.P."/>
            <person name="Gottschalk G."/>
            <person name="Buckel W."/>
            <person name="Daniel R."/>
        </authorList>
    </citation>
    <scope>NUCLEOTIDE SEQUENCE [LARGE SCALE GENOMIC DNA]</scope>
    <source>
        <strain evidence="1 3">X2</strain>
    </source>
</reference>
<dbReference type="Proteomes" id="UP000068026">
    <property type="component" value="Chromosome"/>
</dbReference>
<name>A0A0X1U7U0_ANAPI</name>
<dbReference type="Proteomes" id="UP000184204">
    <property type="component" value="Unassembled WGS sequence"/>
</dbReference>
<keyword evidence="3" id="KW-1185">Reference proteome</keyword>
<organism evidence="2 4">
    <name type="scientific">Anaerotignum propionicum DSM 1682</name>
    <dbReference type="NCBI Taxonomy" id="991789"/>
    <lineage>
        <taxon>Bacteria</taxon>
        <taxon>Bacillati</taxon>
        <taxon>Bacillota</taxon>
        <taxon>Clostridia</taxon>
        <taxon>Lachnospirales</taxon>
        <taxon>Anaerotignaceae</taxon>
        <taxon>Anaerotignum</taxon>
    </lineage>
</organism>
<dbReference type="EMBL" id="CP014223">
    <property type="protein sequence ID" value="AMJ40992.1"/>
    <property type="molecule type" value="Genomic_DNA"/>
</dbReference>
<evidence type="ECO:0000313" key="4">
    <source>
        <dbReference type="Proteomes" id="UP000184204"/>
    </source>
</evidence>
<reference evidence="2" key="4">
    <citation type="submission" date="2016-11" db="EMBL/GenBank/DDBJ databases">
        <authorList>
            <person name="Varghese N."/>
            <person name="Submissions S."/>
        </authorList>
    </citation>
    <scope>NUCLEOTIDE SEQUENCE</scope>
    <source>
        <strain evidence="2">DSM 1682</strain>
    </source>
</reference>
<sequence>MKARRSGATLKYNGIEITPSITGFSLELSAEGTADNCSFQIADRGERWLGDLFPKKGDAIEATISVYDWEGDGDNRSLSCGTFTVDSAGINGEPVAISVGAVAKPVKAAFSATQRTQTWQKATLQKIAETIAGRYQLKLFYDAPEITIAAKEQSEQEDGAFLQELCQSYGLILKIYRDKLVIFDREVYKKKKTVKKISRFAIKREVGWNYQTDLEGSYTGGVITYTDARTEKDISYEVGTKERPLKLNEQADSIGDAKRKLEAAIANANHGLFRLSLSVMGNPDLVDGVVLEIVDFGVEISGRYFVDKAVHSLSRGEGYVTALEMSKII</sequence>
<reference evidence="4" key="3">
    <citation type="submission" date="2016-11" db="EMBL/GenBank/DDBJ databases">
        <authorList>
            <person name="Jaros S."/>
            <person name="Januszkiewicz K."/>
            <person name="Wedrychowicz H."/>
        </authorList>
    </citation>
    <scope>NUCLEOTIDE SEQUENCE [LARGE SCALE GENOMIC DNA]</scope>
    <source>
        <strain evidence="4">DSM 1682</strain>
    </source>
</reference>
<accession>A0A0X1U7U0</accession>
<gene>
    <name evidence="1" type="ORF">CPRO_13990</name>
    <name evidence="2" type="ORF">SAMN02745151_01210</name>
</gene>
<protein>
    <submittedName>
        <fullName evidence="1">Phage late control protein D</fullName>
    </submittedName>
</protein>
<dbReference type="EMBL" id="FQUA01000004">
    <property type="protein sequence ID" value="SHE60703.1"/>
    <property type="molecule type" value="Genomic_DNA"/>
</dbReference>
<dbReference type="KEGG" id="cpro:CPRO_13990"/>